<dbReference type="Proteomes" id="UP001629260">
    <property type="component" value="Unassembled WGS sequence"/>
</dbReference>
<sequence>MTQYSDLLRIIDSLRLEAPLNYVRYHPKAEEVEKLENARGRAFIHLYLKVTFGLIEFNERENYITDDGYDGGIDAYYVDQENKKLYFIQSKFRNSDLNFENKDITFEELLSMDIGRIVEGEEEGEDGIKYNRKIQNLIKHLQSISDLPKYSYEIILLANVKSSLRPKLNKLTGGYPVDVYNFQRIYSELVFPLVSGSYYNISELKITINVDRNSAGHRIQYYPVTKYSECTVNALFVPTVEIAKILSKYKNSILKFNPRSYLDLSAGSINEKISKSITDFNTNEFALFNNGITMLSDDTVYSDKVGKKNKAEVLVTNPQIINGGQTAYTLSILYDRFLKNDTLHIFENKEVLLKIISFNIEENDSKNFEENKLKLIEQISIATNQQSPVFEADRRANDKVQIELQKLIYQDFGMFYERKRGEFGDGIRSGYIDRSKIIDREHFIRICLASQNNPVQARAGSVANFFNKPTFDSILPDTSNFRKYIFCLKAFEKIIHIKSDSSNVRFNARHSITSVISNRFNNSFEIKDYDNLIDTHLTDIIGNWSNFEDYARQTIENQKYYFKERFDKETGERFIETNWTAYYKGRTLLNDLKEYFIF</sequence>
<evidence type="ECO:0000313" key="2">
    <source>
        <dbReference type="EMBL" id="MFL9831552.1"/>
    </source>
</evidence>
<accession>A0ABW8XVF1</accession>
<dbReference type="EMBL" id="JBELQA010000006">
    <property type="protein sequence ID" value="MFL9831552.1"/>
    <property type="molecule type" value="Genomic_DNA"/>
</dbReference>
<protein>
    <submittedName>
        <fullName evidence="2">AIPR family protein</fullName>
    </submittedName>
</protein>
<proteinExistence type="predicted"/>
<name>A0ABW8XVF1_9FLAO</name>
<dbReference type="Pfam" id="PF10592">
    <property type="entry name" value="AIPR"/>
    <property type="match status" value="1"/>
</dbReference>
<reference evidence="2 3" key="1">
    <citation type="submission" date="2024-06" db="EMBL/GenBank/DDBJ databases">
        <authorList>
            <person name="Kaempfer P."/>
            <person name="Viver T."/>
        </authorList>
    </citation>
    <scope>NUCLEOTIDE SEQUENCE [LARGE SCALE GENOMIC DNA]</scope>
    <source>
        <strain evidence="2 3">ST-87</strain>
    </source>
</reference>
<feature type="domain" description="Abortive phage infection protein C-terminal" evidence="1">
    <location>
        <begin position="256"/>
        <end position="539"/>
    </location>
</feature>
<dbReference type="InterPro" id="IPR018891">
    <property type="entry name" value="AIPR_C"/>
</dbReference>
<comment type="caution">
    <text evidence="2">The sequence shown here is derived from an EMBL/GenBank/DDBJ whole genome shotgun (WGS) entry which is preliminary data.</text>
</comment>
<keyword evidence="3" id="KW-1185">Reference proteome</keyword>
<evidence type="ECO:0000313" key="3">
    <source>
        <dbReference type="Proteomes" id="UP001629260"/>
    </source>
</evidence>
<gene>
    <name evidence="2" type="ORF">ABS764_11900</name>
</gene>
<evidence type="ECO:0000259" key="1">
    <source>
        <dbReference type="Pfam" id="PF10592"/>
    </source>
</evidence>
<organism evidence="2 3">
    <name type="scientific">Flavobacterium plantiphilum</name>
    <dbReference type="NCBI Taxonomy" id="3163297"/>
    <lineage>
        <taxon>Bacteria</taxon>
        <taxon>Pseudomonadati</taxon>
        <taxon>Bacteroidota</taxon>
        <taxon>Flavobacteriia</taxon>
        <taxon>Flavobacteriales</taxon>
        <taxon>Flavobacteriaceae</taxon>
        <taxon>Flavobacterium</taxon>
    </lineage>
</organism>
<dbReference type="RefSeq" id="WP_408082021.1">
    <property type="nucleotide sequence ID" value="NZ_JBELQA010000006.1"/>
</dbReference>